<keyword evidence="2 11" id="KW-0436">Ligase</keyword>
<organism evidence="11 12">
    <name type="scientific">Mycobacterium florentinum</name>
    <dbReference type="NCBI Taxonomy" id="292462"/>
    <lineage>
        <taxon>Bacteria</taxon>
        <taxon>Bacillati</taxon>
        <taxon>Actinomycetota</taxon>
        <taxon>Actinomycetes</taxon>
        <taxon>Mycobacteriales</taxon>
        <taxon>Mycobacteriaceae</taxon>
        <taxon>Mycobacterium</taxon>
        <taxon>Mycobacterium simiae complex</taxon>
    </lineage>
</organism>
<dbReference type="Gene3D" id="3.30.300.30">
    <property type="match status" value="1"/>
</dbReference>
<protein>
    <recommendedName>
        <fullName evidence="5">Long-chain-fatty-acid--CoA ligase FadD13</fullName>
        <ecNumber evidence="3">6.2.1.3</ecNumber>
    </recommendedName>
    <alternativeName>
        <fullName evidence="6">Fatty acyl-CoA ligase</fullName>
    </alternativeName>
    <alternativeName>
        <fullName evidence="8">Fatty acyl-CoA synthetase</fullName>
    </alternativeName>
    <alternativeName>
        <fullName evidence="7">Very-long-chain fatty-acyl-CoA synthetase</fullName>
    </alternativeName>
</protein>
<evidence type="ECO:0000259" key="10">
    <source>
        <dbReference type="Pfam" id="PF13193"/>
    </source>
</evidence>
<dbReference type="FunFam" id="3.30.300.30:FF:000008">
    <property type="entry name" value="2,3-dihydroxybenzoate-AMP ligase"/>
    <property type="match status" value="1"/>
</dbReference>
<dbReference type="EC" id="6.2.1.3" evidence="3"/>
<evidence type="ECO:0000256" key="6">
    <source>
        <dbReference type="ARBA" id="ARBA00076959"/>
    </source>
</evidence>
<evidence type="ECO:0000256" key="8">
    <source>
        <dbReference type="ARBA" id="ARBA00083882"/>
    </source>
</evidence>
<evidence type="ECO:0000256" key="7">
    <source>
        <dbReference type="ARBA" id="ARBA00080667"/>
    </source>
</evidence>
<dbReference type="InterPro" id="IPR042099">
    <property type="entry name" value="ANL_N_sf"/>
</dbReference>
<gene>
    <name evidence="11" type="ORF">AWC05_05645</name>
</gene>
<evidence type="ECO:0000259" key="9">
    <source>
        <dbReference type="Pfam" id="PF00501"/>
    </source>
</evidence>
<proteinExistence type="inferred from homology"/>
<dbReference type="Pfam" id="PF13193">
    <property type="entry name" value="AMP-binding_C"/>
    <property type="match status" value="1"/>
</dbReference>
<evidence type="ECO:0000256" key="1">
    <source>
        <dbReference type="ARBA" id="ARBA00006432"/>
    </source>
</evidence>
<dbReference type="RefSeq" id="WP_085226143.1">
    <property type="nucleotide sequence ID" value="NZ_AP022576.1"/>
</dbReference>
<keyword evidence="12" id="KW-1185">Reference proteome</keyword>
<name>A0A1X1TTW7_MYCFL</name>
<dbReference type="PROSITE" id="PS00455">
    <property type="entry name" value="AMP_BINDING"/>
    <property type="match status" value="1"/>
</dbReference>
<dbReference type="Proteomes" id="UP000193010">
    <property type="component" value="Unassembled WGS sequence"/>
</dbReference>
<dbReference type="InterPro" id="IPR045851">
    <property type="entry name" value="AMP-bd_C_sf"/>
</dbReference>
<evidence type="ECO:0000256" key="3">
    <source>
        <dbReference type="ARBA" id="ARBA00026121"/>
    </source>
</evidence>
<dbReference type="NCBIfam" id="NF004837">
    <property type="entry name" value="PRK06187.1"/>
    <property type="match status" value="1"/>
</dbReference>
<evidence type="ECO:0000313" key="12">
    <source>
        <dbReference type="Proteomes" id="UP000193010"/>
    </source>
</evidence>
<dbReference type="PANTHER" id="PTHR43767">
    <property type="entry name" value="LONG-CHAIN-FATTY-ACID--COA LIGASE"/>
    <property type="match status" value="1"/>
</dbReference>
<dbReference type="PANTHER" id="PTHR43767:SF1">
    <property type="entry name" value="NONRIBOSOMAL PEPTIDE SYNTHASE PES1 (EUROFUNG)-RELATED"/>
    <property type="match status" value="1"/>
</dbReference>
<evidence type="ECO:0000313" key="11">
    <source>
        <dbReference type="EMBL" id="ORV48034.1"/>
    </source>
</evidence>
<dbReference type="Gene3D" id="3.40.50.12780">
    <property type="entry name" value="N-terminal domain of ligase-like"/>
    <property type="match status" value="1"/>
</dbReference>
<comment type="caution">
    <text evidence="11">The sequence shown here is derived from an EMBL/GenBank/DDBJ whole genome shotgun (WGS) entry which is preliminary data.</text>
</comment>
<feature type="domain" description="AMP-binding enzyme C-terminal" evidence="10">
    <location>
        <begin position="421"/>
        <end position="496"/>
    </location>
</feature>
<dbReference type="OrthoDB" id="9803968at2"/>
<dbReference type="SUPFAM" id="SSF56801">
    <property type="entry name" value="Acetyl-CoA synthetase-like"/>
    <property type="match status" value="1"/>
</dbReference>
<dbReference type="InterPro" id="IPR050237">
    <property type="entry name" value="ATP-dep_AMP-bd_enzyme"/>
</dbReference>
<evidence type="ECO:0000256" key="2">
    <source>
        <dbReference type="ARBA" id="ARBA00022598"/>
    </source>
</evidence>
<evidence type="ECO:0000256" key="5">
    <source>
        <dbReference type="ARBA" id="ARBA00069710"/>
    </source>
</evidence>
<dbReference type="InterPro" id="IPR025110">
    <property type="entry name" value="AMP-bd_C"/>
</dbReference>
<dbReference type="InterPro" id="IPR020845">
    <property type="entry name" value="AMP-binding_CS"/>
</dbReference>
<dbReference type="EMBL" id="LQOV01000034">
    <property type="protein sequence ID" value="ORV48034.1"/>
    <property type="molecule type" value="Genomic_DNA"/>
</dbReference>
<feature type="domain" description="AMP-dependent synthetase/ligase" evidence="9">
    <location>
        <begin position="9"/>
        <end position="371"/>
    </location>
</feature>
<reference evidence="11 12" key="1">
    <citation type="submission" date="2016-01" db="EMBL/GenBank/DDBJ databases">
        <title>The new phylogeny of the genus Mycobacterium.</title>
        <authorList>
            <person name="Tarcisio F."/>
            <person name="Conor M."/>
            <person name="Antonella G."/>
            <person name="Elisabetta G."/>
            <person name="Giulia F.S."/>
            <person name="Sara T."/>
            <person name="Anna F."/>
            <person name="Clotilde B."/>
            <person name="Roberto B."/>
            <person name="Veronica D.S."/>
            <person name="Fabio R."/>
            <person name="Monica P."/>
            <person name="Olivier J."/>
            <person name="Enrico T."/>
            <person name="Nicola S."/>
        </authorList>
    </citation>
    <scope>NUCLEOTIDE SEQUENCE [LARGE SCALE GENOMIC DNA]</scope>
    <source>
        <strain evidence="11 12">DSM 44852</strain>
    </source>
</reference>
<dbReference type="InterPro" id="IPR000873">
    <property type="entry name" value="AMP-dep_synth/lig_dom"/>
</dbReference>
<dbReference type="AlphaFoldDB" id="A0A1X1TTW7"/>
<comment type="similarity">
    <text evidence="1">Belongs to the ATP-dependent AMP-binding enzyme family.</text>
</comment>
<dbReference type="GO" id="GO:0004467">
    <property type="term" value="F:long-chain fatty acid-CoA ligase activity"/>
    <property type="evidence" value="ECO:0007669"/>
    <property type="project" value="UniProtKB-EC"/>
</dbReference>
<evidence type="ECO:0000256" key="4">
    <source>
        <dbReference type="ARBA" id="ARBA00036813"/>
    </source>
</evidence>
<comment type="catalytic activity">
    <reaction evidence="4">
        <text>a long-chain fatty acid + ATP + CoA = a long-chain fatty acyl-CoA + AMP + diphosphate</text>
        <dbReference type="Rhea" id="RHEA:15421"/>
        <dbReference type="ChEBI" id="CHEBI:30616"/>
        <dbReference type="ChEBI" id="CHEBI:33019"/>
        <dbReference type="ChEBI" id="CHEBI:57287"/>
        <dbReference type="ChEBI" id="CHEBI:57560"/>
        <dbReference type="ChEBI" id="CHEBI:83139"/>
        <dbReference type="ChEBI" id="CHEBI:456215"/>
        <dbReference type="EC" id="6.2.1.3"/>
    </reaction>
</comment>
<dbReference type="STRING" id="292462.AWC05_05645"/>
<accession>A0A1X1TTW7</accession>
<sequence length="513" mass="54879">MWMTQAVHRSLRLQPQRAATIHNGRTRTVAESADRIARLAGALAALGVTDDDRVGILAHNSDRYHEALMAIPWSGGVVNPINTRWALPEMVYALDESGVEILFVDQAFTNLVPELRERLPGLAAVIHMADGPPPEELLDYDQLVAQSSPLPDRMRGGDDLFGLFYTGGTTGRSKAVMLSHANMLIAAFGALATEHELVTRGGSCLHVAPMFHLAAIGVWTLANQVGSTHVTLSSFTPESVAQTTLQHGVTDILLVPTMVQMLVGNDPDPAAFDSVQSVIYGASSMSEALLDKAIGVFRAAGFIQGYGMTELAPFGAILSKRDHLDPIRRRSNGTSVLNTELRVVDAQDRDVETGTVGEVLVRGGNVMVGYLNQPEATAAALRGGWMHTGDAGYLDADGYIHIVDRIKDMIITGGENVYSTEVENALSEHPGVETCAVVGIPNERWGEAVHAAVVLRPGAVVSETELRDHCRVLIAGYKVPQAITFVDGLPISGAGKILKHKVAEMVSSGRGPL</sequence>
<dbReference type="Pfam" id="PF00501">
    <property type="entry name" value="AMP-binding"/>
    <property type="match status" value="1"/>
</dbReference>